<comment type="similarity">
    <text evidence="1">Belongs to the UPF0162 family.</text>
</comment>
<dbReference type="Pfam" id="PF13371">
    <property type="entry name" value="TPR_9"/>
    <property type="match status" value="1"/>
</dbReference>
<name>A0A451CY59_9GAMM</name>
<dbReference type="Proteomes" id="UP000294404">
    <property type="component" value="Chromosome"/>
</dbReference>
<evidence type="ECO:0000259" key="3">
    <source>
        <dbReference type="Pfam" id="PF13369"/>
    </source>
</evidence>
<dbReference type="OrthoDB" id="232498at2"/>
<reference evidence="4 5" key="1">
    <citation type="submission" date="2019-02" db="EMBL/GenBank/DDBJ databases">
        <authorList>
            <person name="Manzano-Marin A."/>
            <person name="Manzano-Marin A."/>
        </authorList>
    </citation>
    <scope>NUCLEOTIDE SEQUENCE [LARGE SCALE GENOMIC DNA]</scope>
    <source>
        <strain evidence="4 5">BuCicuneomaculata</strain>
    </source>
</reference>
<evidence type="ECO:0000256" key="2">
    <source>
        <dbReference type="SAM" id="Phobius"/>
    </source>
</evidence>
<dbReference type="Pfam" id="PF13369">
    <property type="entry name" value="Transglut_core2"/>
    <property type="match status" value="1"/>
</dbReference>
<feature type="transmembrane region" description="Helical" evidence="2">
    <location>
        <begin position="99"/>
        <end position="121"/>
    </location>
</feature>
<dbReference type="AlphaFoldDB" id="A0A451CY59"/>
<keyword evidence="2" id="KW-0472">Membrane</keyword>
<feature type="domain" description="Protein SirB1 N-terminal" evidence="3">
    <location>
        <begin position="49"/>
        <end position="184"/>
    </location>
</feature>
<accession>A0A451CY59</accession>
<organism evidence="4 5">
    <name type="scientific">Buchnera aphidicola</name>
    <name type="common">Cinara cuneomaculata</name>
    <dbReference type="NCBI Taxonomy" id="1660040"/>
    <lineage>
        <taxon>Bacteria</taxon>
        <taxon>Pseudomonadati</taxon>
        <taxon>Pseudomonadota</taxon>
        <taxon>Gammaproteobacteria</taxon>
        <taxon>Enterobacterales</taxon>
        <taxon>Erwiniaceae</taxon>
        <taxon>Buchnera</taxon>
    </lineage>
</organism>
<keyword evidence="2" id="KW-0812">Transmembrane</keyword>
<dbReference type="EMBL" id="LR217695">
    <property type="protein sequence ID" value="VFP78101.1"/>
    <property type="molecule type" value="Genomic_DNA"/>
</dbReference>
<evidence type="ECO:0000256" key="1">
    <source>
        <dbReference type="ARBA" id="ARBA00007100"/>
    </source>
</evidence>
<keyword evidence="2" id="KW-1133">Transmembrane helix</keyword>
<protein>
    <submittedName>
        <fullName evidence="4">UPF0162 protein YchA</fullName>
    </submittedName>
</protein>
<proteinExistence type="inferred from homology"/>
<sequence>MIDFKNIDFSTMSLFEVMMKIIANIRNDFNEIKIMNIYIKKIQEVLFCISDKFSEIEKLEKLLFLFYKTWNFGSAINVYKLSDMIWLDNVILYHKGNSFSLGIILIYIASQLNLTIIPIIFPTQLILKFQSLEKKIFYINPINGEILNKHILKVWLKGNISSSTKLEESYLQESEPLLIIQKILDILKIALIEERSIELALHVSNILLKIKPKDPYEIRDRGLIFSQLQCYHVAISDLLYFIEQCPEDPVSDIIKMQIHSIEQKRNTLH</sequence>
<dbReference type="InterPro" id="IPR032698">
    <property type="entry name" value="SirB1_N"/>
</dbReference>
<gene>
    <name evidence="4" type="primary">ychA</name>
    <name evidence="4" type="ORF">BUCICUMA2628_119</name>
</gene>
<dbReference type="RefSeq" id="WP_154027257.1">
    <property type="nucleotide sequence ID" value="NZ_LR217695.1"/>
</dbReference>
<evidence type="ECO:0000313" key="5">
    <source>
        <dbReference type="Proteomes" id="UP000294404"/>
    </source>
</evidence>
<evidence type="ECO:0000313" key="4">
    <source>
        <dbReference type="EMBL" id="VFP78101.1"/>
    </source>
</evidence>